<dbReference type="InterPro" id="IPR032816">
    <property type="entry name" value="VTT_dom"/>
</dbReference>
<feature type="transmembrane region" description="Helical" evidence="6">
    <location>
        <begin position="20"/>
        <end position="38"/>
    </location>
</feature>
<dbReference type="RefSeq" id="WP_209811793.1">
    <property type="nucleotide sequence ID" value="NZ_JAGGKT010000013.1"/>
</dbReference>
<evidence type="ECO:0000313" key="9">
    <source>
        <dbReference type="Proteomes" id="UP001519343"/>
    </source>
</evidence>
<accession>A0ABS4GU46</accession>
<comment type="subcellular location">
    <subcellularLocation>
        <location evidence="1 6">Cell membrane</location>
        <topology evidence="1 6">Multi-pass membrane protein</topology>
    </subcellularLocation>
</comment>
<feature type="transmembrane region" description="Helical" evidence="6">
    <location>
        <begin position="174"/>
        <end position="192"/>
    </location>
</feature>
<feature type="transmembrane region" description="Helical" evidence="6">
    <location>
        <begin position="69"/>
        <end position="91"/>
    </location>
</feature>
<comment type="caution">
    <text evidence="8">The sequence shown here is derived from an EMBL/GenBank/DDBJ whole genome shotgun (WGS) entry which is preliminary data.</text>
</comment>
<evidence type="ECO:0000256" key="6">
    <source>
        <dbReference type="RuleBase" id="RU366058"/>
    </source>
</evidence>
<sequence length="202" mass="22758">MKGEVFLDLFSSFSVEEVSAYLQSLGMWAALIGAGLIIFQTFFPIYPFIVVAAANVFVFGLWWGFLLNWLSAVTGAVFMFWAVRTIGADWAKKRLGRYKGSRALQAYLARKGFQTIFLLRLFPIIPPMVLNLLAGLSLVGTKAYISATLIGKLPAIWIQSWLGHDFFHLSEENMIRFVVVLVVFLLVLWVGMKIVKKKIKVS</sequence>
<reference evidence="8 9" key="1">
    <citation type="submission" date="2021-03" db="EMBL/GenBank/DDBJ databases">
        <title>Genomic Encyclopedia of Type Strains, Phase IV (KMG-IV): sequencing the most valuable type-strain genomes for metagenomic binning, comparative biology and taxonomic classification.</title>
        <authorList>
            <person name="Goeker M."/>
        </authorList>
    </citation>
    <scope>NUCLEOTIDE SEQUENCE [LARGE SCALE GENOMIC DNA]</scope>
    <source>
        <strain evidence="8 9">DSM 24738</strain>
    </source>
</reference>
<dbReference type="PANTHER" id="PTHR12677:SF59">
    <property type="entry name" value="GOLGI APPARATUS MEMBRANE PROTEIN TVP38-RELATED"/>
    <property type="match status" value="1"/>
</dbReference>
<feature type="transmembrane region" description="Helical" evidence="6">
    <location>
        <begin position="45"/>
        <end position="63"/>
    </location>
</feature>
<gene>
    <name evidence="8" type="ORF">J2Z37_003797</name>
</gene>
<protein>
    <recommendedName>
        <fullName evidence="6">TVP38/TMEM64 family membrane protein</fullName>
    </recommendedName>
</protein>
<name>A0ABS4GU46_9BACL</name>
<feature type="transmembrane region" description="Helical" evidence="6">
    <location>
        <begin position="112"/>
        <end position="134"/>
    </location>
</feature>
<proteinExistence type="inferred from homology"/>
<keyword evidence="4 6" id="KW-1133">Transmembrane helix</keyword>
<comment type="similarity">
    <text evidence="6">Belongs to the TVP38/TMEM64 family.</text>
</comment>
<keyword evidence="9" id="KW-1185">Reference proteome</keyword>
<dbReference type="Pfam" id="PF09335">
    <property type="entry name" value="VTT_dom"/>
    <property type="match status" value="1"/>
</dbReference>
<evidence type="ECO:0000256" key="5">
    <source>
        <dbReference type="ARBA" id="ARBA00023136"/>
    </source>
</evidence>
<evidence type="ECO:0000256" key="3">
    <source>
        <dbReference type="ARBA" id="ARBA00022692"/>
    </source>
</evidence>
<evidence type="ECO:0000313" key="8">
    <source>
        <dbReference type="EMBL" id="MBP1933784.1"/>
    </source>
</evidence>
<evidence type="ECO:0000256" key="2">
    <source>
        <dbReference type="ARBA" id="ARBA00022475"/>
    </source>
</evidence>
<keyword evidence="2 6" id="KW-1003">Cell membrane</keyword>
<evidence type="ECO:0000259" key="7">
    <source>
        <dbReference type="Pfam" id="PF09335"/>
    </source>
</evidence>
<dbReference type="Proteomes" id="UP001519343">
    <property type="component" value="Unassembled WGS sequence"/>
</dbReference>
<evidence type="ECO:0000256" key="1">
    <source>
        <dbReference type="ARBA" id="ARBA00004651"/>
    </source>
</evidence>
<keyword evidence="3 6" id="KW-0812">Transmembrane</keyword>
<keyword evidence="5 6" id="KW-0472">Membrane</keyword>
<feature type="domain" description="VTT" evidence="7">
    <location>
        <begin position="47"/>
        <end position="163"/>
    </location>
</feature>
<organism evidence="8 9">
    <name type="scientific">Ammoniphilus resinae</name>
    <dbReference type="NCBI Taxonomy" id="861532"/>
    <lineage>
        <taxon>Bacteria</taxon>
        <taxon>Bacillati</taxon>
        <taxon>Bacillota</taxon>
        <taxon>Bacilli</taxon>
        <taxon>Bacillales</taxon>
        <taxon>Paenibacillaceae</taxon>
        <taxon>Aneurinibacillus group</taxon>
        <taxon>Ammoniphilus</taxon>
    </lineage>
</organism>
<dbReference type="InterPro" id="IPR015414">
    <property type="entry name" value="TMEM64"/>
</dbReference>
<dbReference type="EMBL" id="JAGGKT010000013">
    <property type="protein sequence ID" value="MBP1933784.1"/>
    <property type="molecule type" value="Genomic_DNA"/>
</dbReference>
<dbReference type="PANTHER" id="PTHR12677">
    <property type="entry name" value="GOLGI APPARATUS MEMBRANE PROTEIN TVP38-RELATED"/>
    <property type="match status" value="1"/>
</dbReference>
<evidence type="ECO:0000256" key="4">
    <source>
        <dbReference type="ARBA" id="ARBA00022989"/>
    </source>
</evidence>